<comment type="cofactor">
    <cofactor evidence="15">
        <name>Zn(2+)</name>
        <dbReference type="ChEBI" id="CHEBI:29105"/>
    </cofactor>
    <text evidence="15">Binds 1 zinc ion per subunit.</text>
</comment>
<feature type="active site" description="Proton donor; for delta-elimination activity" evidence="15">
    <location>
        <position position="266"/>
    </location>
</feature>
<evidence type="ECO:0000256" key="15">
    <source>
        <dbReference type="HAMAP-Rule" id="MF_00103"/>
    </source>
</evidence>
<feature type="domain" description="FPG-type" evidence="16">
    <location>
        <begin position="240"/>
        <end position="276"/>
    </location>
</feature>
<keyword evidence="12 15" id="KW-0511">Multifunctional enzyme</keyword>
<evidence type="ECO:0000256" key="13">
    <source>
        <dbReference type="ARBA" id="ARBA00023295"/>
    </source>
</evidence>
<feature type="active site" description="Proton donor" evidence="15">
    <location>
        <position position="3"/>
    </location>
</feature>
<dbReference type="EC" id="4.2.99.18" evidence="15"/>
<reference evidence="18 19" key="1">
    <citation type="submission" date="2017-03" db="EMBL/GenBank/DDBJ databases">
        <authorList>
            <person name="Afonso C.L."/>
            <person name="Miller P.J."/>
            <person name="Scott M.A."/>
            <person name="Spackman E."/>
            <person name="Goraichik I."/>
            <person name="Dimitrov K.M."/>
            <person name="Suarez D.L."/>
            <person name="Swayne D.E."/>
        </authorList>
    </citation>
    <scope>NUCLEOTIDE SEQUENCE [LARGE SCALE GENOMIC DNA]</scope>
    <source>
        <strain evidence="18 19">CECT 7691</strain>
    </source>
</reference>
<dbReference type="InterPro" id="IPR000214">
    <property type="entry name" value="Znf_DNA_glyclase/AP_lyase"/>
</dbReference>
<dbReference type="SUPFAM" id="SSF81624">
    <property type="entry name" value="N-terminal domain of MutM-like DNA repair proteins"/>
    <property type="match status" value="1"/>
</dbReference>
<dbReference type="EMBL" id="FWFR01000001">
    <property type="protein sequence ID" value="SLN21685.1"/>
    <property type="molecule type" value="Genomic_DNA"/>
</dbReference>
<dbReference type="SMART" id="SM00898">
    <property type="entry name" value="Fapy_DNA_glyco"/>
    <property type="match status" value="1"/>
</dbReference>
<dbReference type="PROSITE" id="PS51066">
    <property type="entry name" value="ZF_FPG_2"/>
    <property type="match status" value="1"/>
</dbReference>
<dbReference type="Pfam" id="PF06831">
    <property type="entry name" value="H2TH"/>
    <property type="match status" value="1"/>
</dbReference>
<dbReference type="PROSITE" id="PS51068">
    <property type="entry name" value="FPG_CAT"/>
    <property type="match status" value="1"/>
</dbReference>
<dbReference type="InterPro" id="IPR015886">
    <property type="entry name" value="H2TH_FPG"/>
</dbReference>
<feature type="domain" description="Formamidopyrimidine-DNA glycosylase catalytic" evidence="17">
    <location>
        <begin position="2"/>
        <end position="115"/>
    </location>
</feature>
<comment type="similarity">
    <text evidence="2 15">Belongs to the FPG family.</text>
</comment>
<evidence type="ECO:0000259" key="17">
    <source>
        <dbReference type="PROSITE" id="PS51068"/>
    </source>
</evidence>
<comment type="subunit">
    <text evidence="3 15">Monomer.</text>
</comment>
<keyword evidence="7 15" id="KW-0378">Hydrolase</keyword>
<dbReference type="InterPro" id="IPR010979">
    <property type="entry name" value="Ribosomal_uS13-like_H2TH"/>
</dbReference>
<dbReference type="FunCoup" id="A0A1Y5RNI3">
    <property type="interactions" value="488"/>
</dbReference>
<evidence type="ECO:0000313" key="18">
    <source>
        <dbReference type="EMBL" id="SLN21685.1"/>
    </source>
</evidence>
<dbReference type="GO" id="GO:0006284">
    <property type="term" value="P:base-excision repair"/>
    <property type="evidence" value="ECO:0007669"/>
    <property type="project" value="InterPro"/>
</dbReference>
<comment type="function">
    <text evidence="15">Involved in base excision repair of DNA damaged by oxidation or by mutagenic agents. Acts as DNA glycosylase that recognizes and removes damaged bases. Has a preference for oxidized purines, such as 7,8-dihydro-8-oxoguanine (8-oxoG). Has AP (apurinic/apyrimidinic) lyase activity and introduces nicks in the DNA strand. Cleaves the DNA backbone by beta-delta elimination to generate a single-strand break at the site of the removed base with both 3'- and 5'-phosphates.</text>
</comment>
<dbReference type="RefSeq" id="WP_085881888.1">
    <property type="nucleotide sequence ID" value="NZ_FWFR01000001.1"/>
</dbReference>
<dbReference type="OrthoDB" id="9800855at2"/>
<evidence type="ECO:0000259" key="16">
    <source>
        <dbReference type="PROSITE" id="PS51066"/>
    </source>
</evidence>
<gene>
    <name evidence="15 18" type="primary">mutM</name>
    <name evidence="15" type="synonym">fpg</name>
    <name evidence="18" type="ORF">OCH7691_00556</name>
</gene>
<dbReference type="Pfam" id="PF06827">
    <property type="entry name" value="zf-FPG_IleRS"/>
    <property type="match status" value="1"/>
</dbReference>
<feature type="binding site" evidence="15">
    <location>
        <position position="112"/>
    </location>
    <ligand>
        <name>DNA</name>
        <dbReference type="ChEBI" id="CHEBI:16991"/>
    </ligand>
</feature>
<feature type="active site" description="Proton donor; for beta-elimination activity" evidence="15">
    <location>
        <position position="58"/>
    </location>
</feature>
<name>A0A1Y5RNI3_9PROT</name>
<evidence type="ECO:0000256" key="1">
    <source>
        <dbReference type="ARBA" id="ARBA00001668"/>
    </source>
</evidence>
<keyword evidence="5 15" id="KW-0227">DNA damage</keyword>
<evidence type="ECO:0000256" key="5">
    <source>
        <dbReference type="ARBA" id="ARBA00022763"/>
    </source>
</evidence>
<accession>A0A1Y5RNI3</accession>
<organism evidence="18 19">
    <name type="scientific">Oceanibacterium hippocampi</name>
    <dbReference type="NCBI Taxonomy" id="745714"/>
    <lineage>
        <taxon>Bacteria</taxon>
        <taxon>Pseudomonadati</taxon>
        <taxon>Pseudomonadota</taxon>
        <taxon>Alphaproteobacteria</taxon>
        <taxon>Sneathiellales</taxon>
        <taxon>Sneathiellaceae</taxon>
        <taxon>Oceanibacterium</taxon>
    </lineage>
</organism>
<dbReference type="InParanoid" id="A0A1Y5RNI3"/>
<dbReference type="GO" id="GO:0140078">
    <property type="term" value="F:class I DNA-(apurinic or apyrimidinic site) endonuclease activity"/>
    <property type="evidence" value="ECO:0007669"/>
    <property type="project" value="UniProtKB-EC"/>
</dbReference>
<evidence type="ECO:0000256" key="9">
    <source>
        <dbReference type="ARBA" id="ARBA00023125"/>
    </source>
</evidence>
<comment type="catalytic activity">
    <reaction evidence="14 15">
        <text>2'-deoxyribonucleotide-(2'-deoxyribose 5'-phosphate)-2'-deoxyribonucleotide-DNA = a 3'-end 2'-deoxyribonucleotide-(2,3-dehydro-2,3-deoxyribose 5'-phosphate)-DNA + a 5'-end 5'-phospho-2'-deoxyribonucleoside-DNA + H(+)</text>
        <dbReference type="Rhea" id="RHEA:66592"/>
        <dbReference type="Rhea" id="RHEA-COMP:13180"/>
        <dbReference type="Rhea" id="RHEA-COMP:16897"/>
        <dbReference type="Rhea" id="RHEA-COMP:17067"/>
        <dbReference type="ChEBI" id="CHEBI:15378"/>
        <dbReference type="ChEBI" id="CHEBI:136412"/>
        <dbReference type="ChEBI" id="CHEBI:157695"/>
        <dbReference type="ChEBI" id="CHEBI:167181"/>
        <dbReference type="EC" id="4.2.99.18"/>
    </reaction>
</comment>
<evidence type="ECO:0000256" key="3">
    <source>
        <dbReference type="ARBA" id="ARBA00011245"/>
    </source>
</evidence>
<dbReference type="SUPFAM" id="SSF46946">
    <property type="entry name" value="S13-like H2TH domain"/>
    <property type="match status" value="1"/>
</dbReference>
<keyword evidence="19" id="KW-1185">Reference proteome</keyword>
<feature type="binding site" evidence="15">
    <location>
        <position position="93"/>
    </location>
    <ligand>
        <name>DNA</name>
        <dbReference type="ChEBI" id="CHEBI:16991"/>
    </ligand>
</feature>
<keyword evidence="8 15" id="KW-0862">Zinc</keyword>
<feature type="binding site" evidence="15">
    <location>
        <position position="155"/>
    </location>
    <ligand>
        <name>DNA</name>
        <dbReference type="ChEBI" id="CHEBI:16991"/>
    </ligand>
</feature>
<dbReference type="InterPro" id="IPR020629">
    <property type="entry name" value="FPG_Glyclase"/>
</dbReference>
<keyword evidence="9 15" id="KW-0238">DNA-binding</keyword>
<dbReference type="AlphaFoldDB" id="A0A1Y5RNI3"/>
<dbReference type="InterPro" id="IPR035937">
    <property type="entry name" value="FPG_N"/>
</dbReference>
<sequence>MPELPEVETVCRGLAAVMVGRRLARVVQRRPDLRFPLPERFAERLAGRRVVTMRRRAKFILVDLDDGTVLIVHLGMSGRFDVQPPPEPTPGRHDHIVFVTEDDMIVTFNDHRRFGFMDLVAEPDLAGYRFLAGLGPEPLGNAFNGQALAAALAGRHSPIKAVLLDQRVVAGLGNIYVSEALHQAGISPRRLAANVGPARAERLAAAIRDVLNRAIAAGGSSLRDYRQASGELGYFQHSFAVYDRAGEACPSPGCGGTIRRIVQSGRSTYYCPVHQR</sequence>
<keyword evidence="10 15" id="KW-0234">DNA repair</keyword>
<dbReference type="Pfam" id="PF01149">
    <property type="entry name" value="Fapy_DNA_glyco"/>
    <property type="match status" value="1"/>
</dbReference>
<dbReference type="Proteomes" id="UP000193200">
    <property type="component" value="Unassembled WGS sequence"/>
</dbReference>
<feature type="active site" description="Schiff-base intermediate with DNA" evidence="15">
    <location>
        <position position="2"/>
    </location>
</feature>
<evidence type="ECO:0000256" key="7">
    <source>
        <dbReference type="ARBA" id="ARBA00022801"/>
    </source>
</evidence>
<dbReference type="SMART" id="SM01232">
    <property type="entry name" value="H2TH"/>
    <property type="match status" value="1"/>
</dbReference>
<dbReference type="GO" id="GO:0008270">
    <property type="term" value="F:zinc ion binding"/>
    <property type="evidence" value="ECO:0007669"/>
    <property type="project" value="UniProtKB-UniRule"/>
</dbReference>
<dbReference type="HAMAP" id="MF_00103">
    <property type="entry name" value="Fapy_DNA_glycosyl"/>
    <property type="match status" value="1"/>
</dbReference>
<dbReference type="InterPro" id="IPR012319">
    <property type="entry name" value="FPG_cat"/>
</dbReference>
<keyword evidence="13 15" id="KW-0326">Glycosidase</keyword>
<evidence type="ECO:0000256" key="12">
    <source>
        <dbReference type="ARBA" id="ARBA00023268"/>
    </source>
</evidence>
<dbReference type="Gene3D" id="3.20.190.10">
    <property type="entry name" value="MutM-like, N-terminal"/>
    <property type="match status" value="1"/>
</dbReference>
<dbReference type="PANTHER" id="PTHR22993:SF9">
    <property type="entry name" value="FORMAMIDOPYRIMIDINE-DNA GLYCOSYLASE"/>
    <property type="match status" value="1"/>
</dbReference>
<dbReference type="NCBIfam" id="NF002211">
    <property type="entry name" value="PRK01103.1"/>
    <property type="match status" value="1"/>
</dbReference>
<evidence type="ECO:0000256" key="4">
    <source>
        <dbReference type="ARBA" id="ARBA00022723"/>
    </source>
</evidence>
<evidence type="ECO:0000256" key="6">
    <source>
        <dbReference type="ARBA" id="ARBA00022771"/>
    </source>
</evidence>
<dbReference type="FunFam" id="1.10.8.50:FF:000003">
    <property type="entry name" value="Formamidopyrimidine-DNA glycosylase"/>
    <property type="match status" value="1"/>
</dbReference>
<keyword evidence="4 15" id="KW-0479">Metal-binding</keyword>
<evidence type="ECO:0000256" key="14">
    <source>
        <dbReference type="ARBA" id="ARBA00044632"/>
    </source>
</evidence>
<dbReference type="InterPro" id="IPR010663">
    <property type="entry name" value="Znf_FPG/IleRS"/>
</dbReference>
<evidence type="ECO:0000256" key="10">
    <source>
        <dbReference type="ARBA" id="ARBA00023204"/>
    </source>
</evidence>
<protein>
    <recommendedName>
        <fullName evidence="15">Formamidopyrimidine-DNA glycosylase</fullName>
        <shortName evidence="15">Fapy-DNA glycosylase</shortName>
        <ecNumber evidence="15">3.2.2.23</ecNumber>
    </recommendedName>
    <alternativeName>
        <fullName evidence="15">DNA-(apurinic or apyrimidinic site) lyase MutM</fullName>
        <shortName evidence="15">AP lyase MutM</shortName>
        <ecNumber evidence="15">4.2.99.18</ecNumber>
    </alternativeName>
</protein>
<dbReference type="PANTHER" id="PTHR22993">
    <property type="entry name" value="FORMAMIDOPYRIMIDINE-DNA GLYCOSYLASE"/>
    <property type="match status" value="1"/>
</dbReference>
<comment type="catalytic activity">
    <reaction evidence="1 15">
        <text>Hydrolysis of DNA containing ring-opened 7-methylguanine residues, releasing 2,6-diamino-4-hydroxy-5-(N-methyl)formamidopyrimidine.</text>
        <dbReference type="EC" id="3.2.2.23"/>
    </reaction>
</comment>
<dbReference type="CDD" id="cd08966">
    <property type="entry name" value="EcFpg-like_N"/>
    <property type="match status" value="1"/>
</dbReference>
<proteinExistence type="inferred from homology"/>
<keyword evidence="11 15" id="KW-0456">Lyase</keyword>
<dbReference type="NCBIfam" id="TIGR00577">
    <property type="entry name" value="fpg"/>
    <property type="match status" value="1"/>
</dbReference>
<dbReference type="SUPFAM" id="SSF57716">
    <property type="entry name" value="Glucocorticoid receptor-like (DNA-binding domain)"/>
    <property type="match status" value="1"/>
</dbReference>
<dbReference type="Gene3D" id="1.10.8.50">
    <property type="match status" value="1"/>
</dbReference>
<dbReference type="GO" id="GO:0003684">
    <property type="term" value="F:damaged DNA binding"/>
    <property type="evidence" value="ECO:0007669"/>
    <property type="project" value="InterPro"/>
</dbReference>
<dbReference type="GO" id="GO:0034039">
    <property type="term" value="F:8-oxo-7,8-dihydroguanine DNA N-glycosylase activity"/>
    <property type="evidence" value="ECO:0007669"/>
    <property type="project" value="TreeGrafter"/>
</dbReference>
<evidence type="ECO:0000256" key="2">
    <source>
        <dbReference type="ARBA" id="ARBA00009409"/>
    </source>
</evidence>
<evidence type="ECO:0000313" key="19">
    <source>
        <dbReference type="Proteomes" id="UP000193200"/>
    </source>
</evidence>
<evidence type="ECO:0000256" key="8">
    <source>
        <dbReference type="ARBA" id="ARBA00022833"/>
    </source>
</evidence>
<evidence type="ECO:0000256" key="11">
    <source>
        <dbReference type="ARBA" id="ARBA00023239"/>
    </source>
</evidence>
<keyword evidence="6 15" id="KW-0863">Zinc-finger</keyword>
<dbReference type="EC" id="3.2.2.23" evidence="15"/>